<reference evidence="1" key="1">
    <citation type="submission" date="2021-06" db="EMBL/GenBank/DDBJ databases">
        <authorList>
            <person name="Kallberg Y."/>
            <person name="Tangrot J."/>
            <person name="Rosling A."/>
        </authorList>
    </citation>
    <scope>NUCLEOTIDE SEQUENCE</scope>
    <source>
        <strain evidence="1">IN212</strain>
    </source>
</reference>
<comment type="caution">
    <text evidence="1">The sequence shown here is derived from an EMBL/GenBank/DDBJ whole genome shotgun (WGS) entry which is preliminary data.</text>
</comment>
<evidence type="ECO:0000313" key="2">
    <source>
        <dbReference type="Proteomes" id="UP000789396"/>
    </source>
</evidence>
<evidence type="ECO:0000313" key="1">
    <source>
        <dbReference type="EMBL" id="CAG8806299.1"/>
    </source>
</evidence>
<name>A0A9N9K2W8_9GLOM</name>
<dbReference type="AlphaFoldDB" id="A0A9N9K2W8"/>
<keyword evidence="2" id="KW-1185">Reference proteome</keyword>
<organism evidence="1 2">
    <name type="scientific">Racocetra fulgida</name>
    <dbReference type="NCBI Taxonomy" id="60492"/>
    <lineage>
        <taxon>Eukaryota</taxon>
        <taxon>Fungi</taxon>
        <taxon>Fungi incertae sedis</taxon>
        <taxon>Mucoromycota</taxon>
        <taxon>Glomeromycotina</taxon>
        <taxon>Glomeromycetes</taxon>
        <taxon>Diversisporales</taxon>
        <taxon>Gigasporaceae</taxon>
        <taxon>Racocetra</taxon>
    </lineage>
</organism>
<accession>A0A9N9K2W8</accession>
<proteinExistence type="predicted"/>
<dbReference type="EMBL" id="CAJVPZ010078575">
    <property type="protein sequence ID" value="CAG8806299.1"/>
    <property type="molecule type" value="Genomic_DNA"/>
</dbReference>
<protein>
    <submittedName>
        <fullName evidence="1">13145_t:CDS:1</fullName>
    </submittedName>
</protein>
<gene>
    <name evidence="1" type="ORF">RFULGI_LOCUS18264</name>
</gene>
<sequence length="47" mass="5415">MQRHEINQSVYYTSNRIAQDAKILDEDNLAISIQDHEADSLQVALKE</sequence>
<dbReference type="Proteomes" id="UP000789396">
    <property type="component" value="Unassembled WGS sequence"/>
</dbReference>
<feature type="non-terminal residue" evidence="1">
    <location>
        <position position="47"/>
    </location>
</feature>